<keyword evidence="3" id="KW-1185">Reference proteome</keyword>
<gene>
    <name evidence="2" type="ORF">OUZ56_019909</name>
</gene>
<evidence type="ECO:0000313" key="3">
    <source>
        <dbReference type="Proteomes" id="UP001234178"/>
    </source>
</evidence>
<protein>
    <submittedName>
        <fullName evidence="2">Uncharacterized protein</fullName>
    </submittedName>
</protein>
<comment type="caution">
    <text evidence="2">The sequence shown here is derived from an EMBL/GenBank/DDBJ whole genome shotgun (WGS) entry which is preliminary data.</text>
</comment>
<sequence>MRSAQNGVLNIVNNLVKCVKNIPKEGKWRKRTTNGNDFIFRQPVTFKRLGCSIFLDFQNKQLKKKNEKLLVNILEKQKKRESCVIVFCFSQKIYDFNTFRAVGLVLMMFHSHTISRFFFVLFF</sequence>
<proteinExistence type="predicted"/>
<evidence type="ECO:0000256" key="1">
    <source>
        <dbReference type="SAM" id="Phobius"/>
    </source>
</evidence>
<feature type="transmembrane region" description="Helical" evidence="1">
    <location>
        <begin position="101"/>
        <end position="122"/>
    </location>
</feature>
<reference evidence="2 3" key="1">
    <citation type="journal article" date="2023" name="Nucleic Acids Res.">
        <title>The hologenome of Daphnia magna reveals possible DNA methylation and microbiome-mediated evolution of the host genome.</title>
        <authorList>
            <person name="Chaturvedi A."/>
            <person name="Li X."/>
            <person name="Dhandapani V."/>
            <person name="Marshall H."/>
            <person name="Kissane S."/>
            <person name="Cuenca-Cambronero M."/>
            <person name="Asole G."/>
            <person name="Calvet F."/>
            <person name="Ruiz-Romero M."/>
            <person name="Marangio P."/>
            <person name="Guigo R."/>
            <person name="Rago D."/>
            <person name="Mirbahai L."/>
            <person name="Eastwood N."/>
            <person name="Colbourne J.K."/>
            <person name="Zhou J."/>
            <person name="Mallon E."/>
            <person name="Orsini L."/>
        </authorList>
    </citation>
    <scope>NUCLEOTIDE SEQUENCE [LARGE SCALE GENOMIC DNA]</scope>
    <source>
        <strain evidence="2">LRV0_1</strain>
    </source>
</reference>
<accession>A0ABQ9ZCZ6</accession>
<keyword evidence="1" id="KW-0472">Membrane</keyword>
<keyword evidence="1" id="KW-0812">Transmembrane</keyword>
<evidence type="ECO:0000313" key="2">
    <source>
        <dbReference type="EMBL" id="KAK4010777.1"/>
    </source>
</evidence>
<name>A0ABQ9ZCZ6_9CRUS</name>
<organism evidence="2 3">
    <name type="scientific">Daphnia magna</name>
    <dbReference type="NCBI Taxonomy" id="35525"/>
    <lineage>
        <taxon>Eukaryota</taxon>
        <taxon>Metazoa</taxon>
        <taxon>Ecdysozoa</taxon>
        <taxon>Arthropoda</taxon>
        <taxon>Crustacea</taxon>
        <taxon>Branchiopoda</taxon>
        <taxon>Diplostraca</taxon>
        <taxon>Cladocera</taxon>
        <taxon>Anomopoda</taxon>
        <taxon>Daphniidae</taxon>
        <taxon>Daphnia</taxon>
    </lineage>
</organism>
<keyword evidence="1" id="KW-1133">Transmembrane helix</keyword>
<dbReference type="EMBL" id="JAOYFB010000003">
    <property type="protein sequence ID" value="KAK4010777.1"/>
    <property type="molecule type" value="Genomic_DNA"/>
</dbReference>
<dbReference type="Proteomes" id="UP001234178">
    <property type="component" value="Unassembled WGS sequence"/>
</dbReference>